<evidence type="ECO:0000313" key="3">
    <source>
        <dbReference type="EMBL" id="KAF4617340.1"/>
    </source>
</evidence>
<dbReference type="Proteomes" id="UP000521872">
    <property type="component" value="Unassembled WGS sequence"/>
</dbReference>
<dbReference type="InterPro" id="IPR015943">
    <property type="entry name" value="WD40/YVTN_repeat-like_dom_sf"/>
</dbReference>
<name>A0A8H4VR70_9AGAR</name>
<comment type="caution">
    <text evidence="3">The sequence shown here is derived from an EMBL/GenBank/DDBJ whole genome shotgun (WGS) entry which is preliminary data.</text>
</comment>
<evidence type="ECO:0000313" key="4">
    <source>
        <dbReference type="Proteomes" id="UP000521872"/>
    </source>
</evidence>
<reference evidence="3 4" key="1">
    <citation type="submission" date="2019-12" db="EMBL/GenBank/DDBJ databases">
        <authorList>
            <person name="Floudas D."/>
            <person name="Bentzer J."/>
            <person name="Ahren D."/>
            <person name="Johansson T."/>
            <person name="Persson P."/>
            <person name="Tunlid A."/>
        </authorList>
    </citation>
    <scope>NUCLEOTIDE SEQUENCE [LARGE SCALE GENOMIC DNA]</scope>
    <source>
        <strain evidence="3 4">CBS 102.39</strain>
    </source>
</reference>
<keyword evidence="4" id="KW-1185">Reference proteome</keyword>
<dbReference type="PANTHER" id="PTHR44472">
    <property type="entry name" value="DDB1- AND CUL4-ASSOCIATED FACTOR 4-RELATED"/>
    <property type="match status" value="1"/>
</dbReference>
<proteinExistence type="predicted"/>
<dbReference type="Pfam" id="PF23761">
    <property type="entry name" value="Beta-prop_DCAF4"/>
    <property type="match status" value="1"/>
</dbReference>
<dbReference type="Gene3D" id="2.130.10.10">
    <property type="entry name" value="YVTN repeat-like/Quinoprotein amine dehydrogenase"/>
    <property type="match status" value="1"/>
</dbReference>
<dbReference type="InterPro" id="IPR052254">
    <property type="entry name" value="CUL4-DDB1_E3_ligase_receptor"/>
</dbReference>
<dbReference type="AlphaFoldDB" id="A0A8H4VR70"/>
<keyword evidence="2" id="KW-0677">Repeat</keyword>
<dbReference type="PANTHER" id="PTHR44472:SF1">
    <property type="entry name" value="DDB1 AND CUL4 ASSOCIATED FACTOR 4"/>
    <property type="match status" value="1"/>
</dbReference>
<evidence type="ECO:0000256" key="2">
    <source>
        <dbReference type="ARBA" id="ARBA00022737"/>
    </source>
</evidence>
<organism evidence="3 4">
    <name type="scientific">Agrocybe pediades</name>
    <dbReference type="NCBI Taxonomy" id="84607"/>
    <lineage>
        <taxon>Eukaryota</taxon>
        <taxon>Fungi</taxon>
        <taxon>Dikarya</taxon>
        <taxon>Basidiomycota</taxon>
        <taxon>Agaricomycotina</taxon>
        <taxon>Agaricomycetes</taxon>
        <taxon>Agaricomycetidae</taxon>
        <taxon>Agaricales</taxon>
        <taxon>Agaricineae</taxon>
        <taxon>Strophariaceae</taxon>
        <taxon>Agrocybe</taxon>
    </lineage>
</organism>
<keyword evidence="1" id="KW-0853">WD repeat</keyword>
<accession>A0A8H4VR70</accession>
<dbReference type="SUPFAM" id="SSF50978">
    <property type="entry name" value="WD40 repeat-like"/>
    <property type="match status" value="1"/>
</dbReference>
<evidence type="ECO:0000256" key="1">
    <source>
        <dbReference type="ARBA" id="ARBA00022574"/>
    </source>
</evidence>
<gene>
    <name evidence="3" type="ORF">D9613_005797</name>
</gene>
<dbReference type="EMBL" id="JAACJL010000030">
    <property type="protein sequence ID" value="KAF4617340.1"/>
    <property type="molecule type" value="Genomic_DNA"/>
</dbReference>
<protein>
    <submittedName>
        <fullName evidence="3">Uncharacterized protein</fullName>
    </submittedName>
</protein>
<dbReference type="InterPro" id="IPR036322">
    <property type="entry name" value="WD40_repeat_dom_sf"/>
</dbReference>
<sequence length="426" mass="48002">MPVELPGFYFDVEKNRYFPLSSKPQIYEKAARTIASVHQCDDKRTSESNLRDTGRRAWSPWHSRLKMLNNSLSLSQRHSHEILCAHYESSSRKTSDLLPTFGKIQAFRSILAGDNFFRVVGDTQGWLYNDRAPHFGAQIAWSADFNLQHQSPISSISASGTHFVATCLDVAKISVHDLKAPEHVYILNINNLHDIWDSHLDGTELTLGASKRAVYIPDIEVSASLEYLNTSSDTLSIYHRKTLVYAGTRNGSVERFDMRMPKQRKQKLFGDRFHGATPSSVLHLSIPREHELLMSHLNGDLLTYDLRSVSTTSLSSPVTIYRGHVNTHTRNLGIAVDERHDILFAAGQDCRIRAWSMRTGVLLTPPTRRDGIMTDYNPLSAVFSDPVCALQVTEENGEAGTTLWAASGRNLHQFRLGQRAPWTVED</sequence>